<dbReference type="SMART" id="SM00717">
    <property type="entry name" value="SANT"/>
    <property type="match status" value="2"/>
</dbReference>
<feature type="domain" description="HTH myb-type" evidence="2">
    <location>
        <begin position="87"/>
        <end position="135"/>
    </location>
</feature>
<gene>
    <name evidence="3" type="ORF">TRFO_00948</name>
</gene>
<dbReference type="PANTHER" id="PTHR45614:SF253">
    <property type="entry name" value="CHROMOSOME UNDETERMINED SCAFFOLD_38, WHOLE GENOME SHOTGUN SEQUENCE"/>
    <property type="match status" value="1"/>
</dbReference>
<proteinExistence type="predicted"/>
<dbReference type="Gene3D" id="1.10.10.60">
    <property type="entry name" value="Homeodomain-like"/>
    <property type="match status" value="2"/>
</dbReference>
<dbReference type="GO" id="GO:0005634">
    <property type="term" value="C:nucleus"/>
    <property type="evidence" value="ECO:0007669"/>
    <property type="project" value="TreeGrafter"/>
</dbReference>
<dbReference type="Pfam" id="PF13921">
    <property type="entry name" value="Myb_DNA-bind_6"/>
    <property type="match status" value="1"/>
</dbReference>
<dbReference type="RefSeq" id="XP_068370794.1">
    <property type="nucleotide sequence ID" value="XM_068489813.1"/>
</dbReference>
<accession>A0A1J4L2M0</accession>
<dbReference type="PANTHER" id="PTHR45614">
    <property type="entry name" value="MYB PROTEIN-RELATED"/>
    <property type="match status" value="1"/>
</dbReference>
<dbReference type="GO" id="GO:0000981">
    <property type="term" value="F:DNA-binding transcription factor activity, RNA polymerase II-specific"/>
    <property type="evidence" value="ECO:0007669"/>
    <property type="project" value="TreeGrafter"/>
</dbReference>
<dbReference type="InterPro" id="IPR009057">
    <property type="entry name" value="Homeodomain-like_sf"/>
</dbReference>
<dbReference type="Proteomes" id="UP000179807">
    <property type="component" value="Unassembled WGS sequence"/>
</dbReference>
<evidence type="ECO:0000259" key="1">
    <source>
        <dbReference type="PROSITE" id="PS50090"/>
    </source>
</evidence>
<protein>
    <submittedName>
        <fullName evidence="3">Myb-like DNA-binding domain containing protein</fullName>
    </submittedName>
</protein>
<feature type="domain" description="Myb-like" evidence="1">
    <location>
        <begin position="29"/>
        <end position="80"/>
    </location>
</feature>
<dbReference type="PROSITE" id="PS51294">
    <property type="entry name" value="HTH_MYB"/>
    <property type="match status" value="2"/>
</dbReference>
<dbReference type="SUPFAM" id="SSF46689">
    <property type="entry name" value="Homeodomain-like"/>
    <property type="match status" value="1"/>
</dbReference>
<name>A0A1J4L2M0_9EUKA</name>
<dbReference type="EMBL" id="MLAK01000001">
    <property type="protein sequence ID" value="OHT17658.1"/>
    <property type="molecule type" value="Genomic_DNA"/>
</dbReference>
<dbReference type="GO" id="GO:0000978">
    <property type="term" value="F:RNA polymerase II cis-regulatory region sequence-specific DNA binding"/>
    <property type="evidence" value="ECO:0007669"/>
    <property type="project" value="TreeGrafter"/>
</dbReference>
<dbReference type="PROSITE" id="PS50090">
    <property type="entry name" value="MYB_LIKE"/>
    <property type="match status" value="2"/>
</dbReference>
<keyword evidence="4" id="KW-1185">Reference proteome</keyword>
<dbReference type="InterPro" id="IPR001005">
    <property type="entry name" value="SANT/Myb"/>
</dbReference>
<evidence type="ECO:0000259" key="2">
    <source>
        <dbReference type="PROSITE" id="PS51294"/>
    </source>
</evidence>
<dbReference type="VEuPathDB" id="TrichDB:TRFO_00948"/>
<reference evidence="3" key="1">
    <citation type="submission" date="2016-10" db="EMBL/GenBank/DDBJ databases">
        <authorList>
            <person name="Benchimol M."/>
            <person name="Almeida L.G."/>
            <person name="Vasconcelos A.T."/>
            <person name="Perreira-Neves A."/>
            <person name="Rosa I.A."/>
            <person name="Tasca T."/>
            <person name="Bogo M.R."/>
            <person name="de Souza W."/>
        </authorList>
    </citation>
    <scope>NUCLEOTIDE SEQUENCE [LARGE SCALE GENOMIC DNA]</scope>
    <source>
        <strain evidence="3">K</strain>
    </source>
</reference>
<dbReference type="InterPro" id="IPR017930">
    <property type="entry name" value="Myb_dom"/>
</dbReference>
<comment type="caution">
    <text evidence="3">The sequence shown here is derived from an EMBL/GenBank/DDBJ whole genome shotgun (WGS) entry which is preliminary data.</text>
</comment>
<organism evidence="3 4">
    <name type="scientific">Tritrichomonas foetus</name>
    <dbReference type="NCBI Taxonomy" id="1144522"/>
    <lineage>
        <taxon>Eukaryota</taxon>
        <taxon>Metamonada</taxon>
        <taxon>Parabasalia</taxon>
        <taxon>Tritrichomonadida</taxon>
        <taxon>Tritrichomonadidae</taxon>
        <taxon>Tritrichomonas</taxon>
    </lineage>
</organism>
<dbReference type="AlphaFoldDB" id="A0A1J4L2M0"/>
<evidence type="ECO:0000313" key="4">
    <source>
        <dbReference type="Proteomes" id="UP000179807"/>
    </source>
</evidence>
<evidence type="ECO:0000313" key="3">
    <source>
        <dbReference type="EMBL" id="OHT17658.1"/>
    </source>
</evidence>
<feature type="domain" description="HTH myb-type" evidence="2">
    <location>
        <begin position="41"/>
        <end position="84"/>
    </location>
</feature>
<feature type="domain" description="Myb-like" evidence="1">
    <location>
        <begin position="81"/>
        <end position="131"/>
    </location>
</feature>
<dbReference type="OrthoDB" id="2143914at2759"/>
<sequence length="216" mass="25855">MLYEKVDNIRQIFLRIKNTSLMENKADEEKKNIRQMFSLYEDNKLRQLVQEYGEKNWRAISKQMPNRTTRQCRERYKNYLAPNVTNGPWTAEEDLLLEQKYLEFGPKWATIAHFFKNRSDVNIKNRWASNRHKAARTTPRNIIESLLLPKQQFLNAIQALLLPQLLKREKARQKQANEVKITMADTIQDNFNNNFTTCLDDFEICQPMFPEFEPFF</sequence>
<dbReference type="GeneID" id="94824517"/>
<dbReference type="InterPro" id="IPR050560">
    <property type="entry name" value="MYB_TF"/>
</dbReference>
<dbReference type="CDD" id="cd00167">
    <property type="entry name" value="SANT"/>
    <property type="match status" value="2"/>
</dbReference>